<dbReference type="PaxDb" id="35128-Thaps263630"/>
<dbReference type="PANTHER" id="PTHR11586">
    <property type="entry name" value="TRNA-AMINOACYLATION COFACTOR ARC1 FAMILY MEMBER"/>
    <property type="match status" value="1"/>
</dbReference>
<evidence type="ECO:0000256" key="3">
    <source>
        <dbReference type="PROSITE-ProRule" id="PRU00209"/>
    </source>
</evidence>
<evidence type="ECO:0000313" key="6">
    <source>
        <dbReference type="EMBL" id="EED89781.1"/>
    </source>
</evidence>
<accession>B8C932</accession>
<feature type="domain" description="TRNA-binding" evidence="5">
    <location>
        <begin position="34"/>
        <end position="137"/>
    </location>
</feature>
<keyword evidence="7" id="KW-1185">Reference proteome</keyword>
<dbReference type="InterPro" id="IPR012340">
    <property type="entry name" value="NA-bd_OB-fold"/>
</dbReference>
<dbReference type="eggNOG" id="KOG2241">
    <property type="taxonomic scope" value="Eukaryota"/>
</dbReference>
<dbReference type="InParanoid" id="B8C932"/>
<dbReference type="AlphaFoldDB" id="B8C932"/>
<dbReference type="STRING" id="35128.B8C932"/>
<dbReference type="HOGENOM" id="CLU_009710_6_5_1"/>
<evidence type="ECO:0000256" key="4">
    <source>
        <dbReference type="SAM" id="MobiDB-lite"/>
    </source>
</evidence>
<evidence type="ECO:0000256" key="1">
    <source>
        <dbReference type="ARBA" id="ARBA00022555"/>
    </source>
</evidence>
<protein>
    <submittedName>
        <fullName evidence="6">Probable methionyl-trna synthetase</fullName>
    </submittedName>
</protein>
<dbReference type="PANTHER" id="PTHR11586:SF33">
    <property type="entry name" value="AMINOACYL TRNA SYNTHASE COMPLEX-INTERACTING MULTIFUNCTIONAL PROTEIN 1"/>
    <property type="match status" value="1"/>
</dbReference>
<dbReference type="Gene3D" id="2.40.50.140">
    <property type="entry name" value="Nucleic acid-binding proteins"/>
    <property type="match status" value="1"/>
</dbReference>
<keyword evidence="2 3" id="KW-0694">RNA-binding</keyword>
<feature type="non-terminal residue" evidence="6">
    <location>
        <position position="176"/>
    </location>
</feature>
<name>B8C932_THAPS</name>
<sequence length="176" mass="19061">AAADKRAAKAATKSAKKAKQPTPADTAAAEKDIDISALDIRVGKIIRAWEHESAEKLYCEEIDVGEDSPRKIASGLRPFYKLDEMQDRMVLVLCNLKARNLVGFPSHGMVLCASNADHTAVEFAVPPPTAKIGDRVMFDGITGEPEAENKVAKKKMFEVLAPDLKTDEGGVVVWKG</sequence>
<dbReference type="CDD" id="cd02799">
    <property type="entry name" value="tRNA_bind_EMAP-II_like"/>
    <property type="match status" value="1"/>
</dbReference>
<dbReference type="GeneID" id="7451053"/>
<proteinExistence type="predicted"/>
<dbReference type="Pfam" id="PF01588">
    <property type="entry name" value="tRNA_bind"/>
    <property type="match status" value="1"/>
</dbReference>
<feature type="non-terminal residue" evidence="6">
    <location>
        <position position="1"/>
    </location>
</feature>
<dbReference type="InterPro" id="IPR051270">
    <property type="entry name" value="Tyrosine-tRNA_ligase_regulator"/>
</dbReference>
<dbReference type="GO" id="GO:0000049">
    <property type="term" value="F:tRNA binding"/>
    <property type="evidence" value="ECO:0007669"/>
    <property type="project" value="UniProtKB-UniRule"/>
</dbReference>
<dbReference type="PROSITE" id="PS50886">
    <property type="entry name" value="TRBD"/>
    <property type="match status" value="1"/>
</dbReference>
<evidence type="ECO:0000256" key="2">
    <source>
        <dbReference type="ARBA" id="ARBA00022884"/>
    </source>
</evidence>
<evidence type="ECO:0000313" key="7">
    <source>
        <dbReference type="Proteomes" id="UP000001449"/>
    </source>
</evidence>
<dbReference type="InterPro" id="IPR002547">
    <property type="entry name" value="tRNA-bd_dom"/>
</dbReference>
<dbReference type="FunFam" id="2.40.50.140:FF:000225">
    <property type="entry name" value="tyrosine--tRNA ligase, cytoplasmic"/>
    <property type="match status" value="1"/>
</dbReference>
<keyword evidence="1 3" id="KW-0820">tRNA-binding</keyword>
<organism evidence="6 7">
    <name type="scientific">Thalassiosira pseudonana</name>
    <name type="common">Marine diatom</name>
    <name type="synonym">Cyclotella nana</name>
    <dbReference type="NCBI Taxonomy" id="35128"/>
    <lineage>
        <taxon>Eukaryota</taxon>
        <taxon>Sar</taxon>
        <taxon>Stramenopiles</taxon>
        <taxon>Ochrophyta</taxon>
        <taxon>Bacillariophyta</taxon>
        <taxon>Coscinodiscophyceae</taxon>
        <taxon>Thalassiosirophycidae</taxon>
        <taxon>Thalassiosirales</taxon>
        <taxon>Thalassiosiraceae</taxon>
        <taxon>Thalassiosira</taxon>
    </lineage>
</organism>
<gene>
    <name evidence="6" type="primary">MTS</name>
    <name evidence="6" type="ORF">THAPSDRAFT_263630</name>
</gene>
<dbReference type="RefSeq" id="XP_002292585.1">
    <property type="nucleotide sequence ID" value="XM_002292549.1"/>
</dbReference>
<dbReference type="KEGG" id="tps:THAPSDRAFT_263630"/>
<reference evidence="6 7" key="2">
    <citation type="journal article" date="2008" name="Nature">
        <title>The Phaeodactylum genome reveals the evolutionary history of diatom genomes.</title>
        <authorList>
            <person name="Bowler C."/>
            <person name="Allen A.E."/>
            <person name="Badger J.H."/>
            <person name="Grimwood J."/>
            <person name="Jabbari K."/>
            <person name="Kuo A."/>
            <person name="Maheswari U."/>
            <person name="Martens C."/>
            <person name="Maumus F."/>
            <person name="Otillar R.P."/>
            <person name="Rayko E."/>
            <person name="Salamov A."/>
            <person name="Vandepoele K."/>
            <person name="Beszteri B."/>
            <person name="Gruber A."/>
            <person name="Heijde M."/>
            <person name="Katinka M."/>
            <person name="Mock T."/>
            <person name="Valentin K."/>
            <person name="Verret F."/>
            <person name="Berges J.A."/>
            <person name="Brownlee C."/>
            <person name="Cadoret J.P."/>
            <person name="Chiovitti A."/>
            <person name="Choi C.J."/>
            <person name="Coesel S."/>
            <person name="De Martino A."/>
            <person name="Detter J.C."/>
            <person name="Durkin C."/>
            <person name="Falciatore A."/>
            <person name="Fournet J."/>
            <person name="Haruta M."/>
            <person name="Huysman M.J."/>
            <person name="Jenkins B.D."/>
            <person name="Jiroutova K."/>
            <person name="Jorgensen R.E."/>
            <person name="Joubert Y."/>
            <person name="Kaplan A."/>
            <person name="Kroger N."/>
            <person name="Kroth P.G."/>
            <person name="La Roche J."/>
            <person name="Lindquist E."/>
            <person name="Lommer M."/>
            <person name="Martin-Jezequel V."/>
            <person name="Lopez P.J."/>
            <person name="Lucas S."/>
            <person name="Mangogna M."/>
            <person name="McGinnis K."/>
            <person name="Medlin L.K."/>
            <person name="Montsant A."/>
            <person name="Oudot-Le Secq M.P."/>
            <person name="Napoli C."/>
            <person name="Obornik M."/>
            <person name="Parker M.S."/>
            <person name="Petit J.L."/>
            <person name="Porcel B.M."/>
            <person name="Poulsen N."/>
            <person name="Robison M."/>
            <person name="Rychlewski L."/>
            <person name="Rynearson T.A."/>
            <person name="Schmutz J."/>
            <person name="Shapiro H."/>
            <person name="Siaut M."/>
            <person name="Stanley M."/>
            <person name="Sussman M.R."/>
            <person name="Taylor A.R."/>
            <person name="Vardi A."/>
            <person name="von Dassow P."/>
            <person name="Vyverman W."/>
            <person name="Willis A."/>
            <person name="Wyrwicz L.S."/>
            <person name="Rokhsar D.S."/>
            <person name="Weissenbach J."/>
            <person name="Armbrust E.V."/>
            <person name="Green B.R."/>
            <person name="Van de Peer Y."/>
            <person name="Grigoriev I.V."/>
        </authorList>
    </citation>
    <scope>NUCLEOTIDE SEQUENCE [LARGE SCALE GENOMIC DNA]</scope>
    <source>
        <strain evidence="6 7">CCMP1335</strain>
    </source>
</reference>
<feature type="region of interest" description="Disordered" evidence="4">
    <location>
        <begin position="1"/>
        <end position="28"/>
    </location>
</feature>
<reference evidence="6 7" key="1">
    <citation type="journal article" date="2004" name="Science">
        <title>The genome of the diatom Thalassiosira pseudonana: ecology, evolution, and metabolism.</title>
        <authorList>
            <person name="Armbrust E.V."/>
            <person name="Berges J.A."/>
            <person name="Bowler C."/>
            <person name="Green B.R."/>
            <person name="Martinez D."/>
            <person name="Putnam N.H."/>
            <person name="Zhou S."/>
            <person name="Allen A.E."/>
            <person name="Apt K.E."/>
            <person name="Bechner M."/>
            <person name="Brzezinski M.A."/>
            <person name="Chaal B.K."/>
            <person name="Chiovitti A."/>
            <person name="Davis A.K."/>
            <person name="Demarest M.S."/>
            <person name="Detter J.C."/>
            <person name="Glavina T."/>
            <person name="Goodstein D."/>
            <person name="Hadi M.Z."/>
            <person name="Hellsten U."/>
            <person name="Hildebrand M."/>
            <person name="Jenkins B.D."/>
            <person name="Jurka J."/>
            <person name="Kapitonov V.V."/>
            <person name="Kroger N."/>
            <person name="Lau W.W."/>
            <person name="Lane T.W."/>
            <person name="Larimer F.W."/>
            <person name="Lippmeier J.C."/>
            <person name="Lucas S."/>
            <person name="Medina M."/>
            <person name="Montsant A."/>
            <person name="Obornik M."/>
            <person name="Parker M.S."/>
            <person name="Palenik B."/>
            <person name="Pazour G.J."/>
            <person name="Richardson P.M."/>
            <person name="Rynearson T.A."/>
            <person name="Saito M.A."/>
            <person name="Schwartz D.C."/>
            <person name="Thamatrakoln K."/>
            <person name="Valentin K."/>
            <person name="Vardi A."/>
            <person name="Wilkerson F.P."/>
            <person name="Rokhsar D.S."/>
        </authorList>
    </citation>
    <scope>NUCLEOTIDE SEQUENCE [LARGE SCALE GENOMIC DNA]</scope>
    <source>
        <strain evidence="6 7">CCMP1335</strain>
    </source>
</reference>
<dbReference type="OMA" id="KKCKLRG"/>
<dbReference type="EMBL" id="CM000646">
    <property type="protein sequence ID" value="EED89781.1"/>
    <property type="molecule type" value="Genomic_DNA"/>
</dbReference>
<evidence type="ECO:0000259" key="5">
    <source>
        <dbReference type="PROSITE" id="PS50886"/>
    </source>
</evidence>
<dbReference type="Proteomes" id="UP000001449">
    <property type="component" value="Chromosome 10"/>
</dbReference>
<dbReference type="SUPFAM" id="SSF50249">
    <property type="entry name" value="Nucleic acid-binding proteins"/>
    <property type="match status" value="1"/>
</dbReference>